<evidence type="ECO:0000313" key="2">
    <source>
        <dbReference type="EMBL" id="JAR88256.1"/>
    </source>
</evidence>
<dbReference type="EMBL" id="GEGO01007148">
    <property type="protein sequence ID" value="JAR88256.1"/>
    <property type="molecule type" value="Transcribed_RNA"/>
</dbReference>
<evidence type="ECO:0000256" key="1">
    <source>
        <dbReference type="SAM" id="SignalP"/>
    </source>
</evidence>
<dbReference type="AlphaFoldDB" id="A0A147BBU8"/>
<sequence length="105" mass="11702">MWLILKLLLVVRIASATFGPRPSMQRGVIYFCCEKNLGWGYTVLTPRAIDSGSVWPTGVACLTARLNYVTDTSRKRRGHVSVHHFRAQPALGRHTCVLGCQFSPT</sequence>
<protein>
    <submittedName>
        <fullName evidence="2">Putative secreted protein</fullName>
    </submittedName>
</protein>
<name>A0A147BBU8_IXORI</name>
<proteinExistence type="predicted"/>
<reference evidence="2" key="1">
    <citation type="journal article" date="2018" name="PLoS Negl. Trop. Dis.">
        <title>Sialome diversity of ticks revealed by RNAseq of single tick salivary glands.</title>
        <authorList>
            <person name="Perner J."/>
            <person name="Kropackova S."/>
            <person name="Kopacek P."/>
            <person name="Ribeiro J.M."/>
        </authorList>
    </citation>
    <scope>NUCLEOTIDE SEQUENCE</scope>
    <source>
        <strain evidence="2">Siblings of single egg batch collected in Ceske Budejovice</strain>
        <tissue evidence="2">Salivary glands</tissue>
    </source>
</reference>
<feature type="chain" id="PRO_5007541972" evidence="1">
    <location>
        <begin position="17"/>
        <end position="105"/>
    </location>
</feature>
<keyword evidence="1" id="KW-0732">Signal</keyword>
<accession>A0A147BBU8</accession>
<feature type="signal peptide" evidence="1">
    <location>
        <begin position="1"/>
        <end position="16"/>
    </location>
</feature>
<organism evidence="2">
    <name type="scientific">Ixodes ricinus</name>
    <name type="common">Common tick</name>
    <name type="synonym">Acarus ricinus</name>
    <dbReference type="NCBI Taxonomy" id="34613"/>
    <lineage>
        <taxon>Eukaryota</taxon>
        <taxon>Metazoa</taxon>
        <taxon>Ecdysozoa</taxon>
        <taxon>Arthropoda</taxon>
        <taxon>Chelicerata</taxon>
        <taxon>Arachnida</taxon>
        <taxon>Acari</taxon>
        <taxon>Parasitiformes</taxon>
        <taxon>Ixodida</taxon>
        <taxon>Ixodoidea</taxon>
        <taxon>Ixodidae</taxon>
        <taxon>Ixodinae</taxon>
        <taxon>Ixodes</taxon>
    </lineage>
</organism>